<dbReference type="Gene3D" id="1.10.3210.10">
    <property type="entry name" value="Hypothetical protein af1432"/>
    <property type="match status" value="1"/>
</dbReference>
<evidence type="ECO:0000313" key="2">
    <source>
        <dbReference type="Proteomes" id="UP000252182"/>
    </source>
</evidence>
<organism evidence="1 2">
    <name type="scientific">Ephemeroptericola cinctiostellae</name>
    <dbReference type="NCBI Taxonomy" id="2268024"/>
    <lineage>
        <taxon>Bacteria</taxon>
        <taxon>Pseudomonadati</taxon>
        <taxon>Pseudomonadota</taxon>
        <taxon>Betaproteobacteria</taxon>
        <taxon>Burkholderiales</taxon>
        <taxon>Burkholderiaceae</taxon>
        <taxon>Ephemeroptericola</taxon>
    </lineage>
</organism>
<dbReference type="EMBL" id="CP031124">
    <property type="protein sequence ID" value="AXF86793.1"/>
    <property type="molecule type" value="Genomic_DNA"/>
</dbReference>
<evidence type="ECO:0008006" key="3">
    <source>
        <dbReference type="Google" id="ProtNLM"/>
    </source>
</evidence>
<proteinExistence type="predicted"/>
<dbReference type="OrthoDB" id="1099791at2"/>
<reference evidence="2" key="1">
    <citation type="submission" date="2018-07" db="EMBL/GenBank/DDBJ databases">
        <authorList>
            <person name="Kim H."/>
        </authorList>
    </citation>
    <scope>NUCLEOTIDE SEQUENCE [LARGE SCALE GENOMIC DNA]</scope>
    <source>
        <strain evidence="2">F02</strain>
    </source>
</reference>
<dbReference type="SUPFAM" id="SSF109604">
    <property type="entry name" value="HD-domain/PDEase-like"/>
    <property type="match status" value="1"/>
</dbReference>
<name>A0A345DEK5_9BURK</name>
<evidence type="ECO:0000313" key="1">
    <source>
        <dbReference type="EMBL" id="AXF86793.1"/>
    </source>
</evidence>
<dbReference type="AlphaFoldDB" id="A0A345DEK5"/>
<sequence>MTQQQAIIQTVSGRYIDLYNPKPEDFCLEDIAHHLSHVCRFGGATWDFYSVAEHSMAVAFLLPARLSLAGLLHDASEAFLGDMVSTVKRTLPSYQYIEGVVQSAIYKQFDIDLSIEDAALVKHADLVVLATERAHLMPNDGIDWPMLQGIVPLDLDMHKPMLPHLAKQQFIRDARDYMTQQEALR</sequence>
<keyword evidence="2" id="KW-1185">Reference proteome</keyword>
<accession>A0A345DEK5</accession>
<protein>
    <recommendedName>
        <fullName evidence="3">HD/PDEase domain-containing protein</fullName>
    </recommendedName>
</protein>
<gene>
    <name evidence="1" type="ORF">DTO96_102549</name>
</gene>
<dbReference type="KEGG" id="hyf:DTO96_102549"/>
<dbReference type="Proteomes" id="UP000252182">
    <property type="component" value="Chromosome"/>
</dbReference>
<dbReference type="RefSeq" id="WP_114563834.1">
    <property type="nucleotide sequence ID" value="NZ_CP031124.1"/>
</dbReference>